<evidence type="ECO:0000256" key="2">
    <source>
        <dbReference type="SAM" id="MobiDB-lite"/>
    </source>
</evidence>
<dbReference type="AlphaFoldDB" id="A0A226CWL2"/>
<name>A0A226CWL2_FOLCA</name>
<keyword evidence="5" id="KW-1185">Reference proteome</keyword>
<feature type="compositionally biased region" description="Polar residues" evidence="2">
    <location>
        <begin position="83"/>
        <end position="99"/>
    </location>
</feature>
<protein>
    <submittedName>
        <fullName evidence="4">Tigger transposable element-derived protein 6</fullName>
    </submittedName>
</protein>
<dbReference type="InterPro" id="IPR006600">
    <property type="entry name" value="HTH_CenpB_DNA-bd_dom"/>
</dbReference>
<feature type="domain" description="HTH CENPB-type" evidence="3">
    <location>
        <begin position="161"/>
        <end position="234"/>
    </location>
</feature>
<dbReference type="OrthoDB" id="10039452at2759"/>
<sequence>MDDSGISLDDHLEDPSPNPFGILLEFTEIAQARYGKEYKNVTKSTGLEKLFAAQLFDSYLVNLQEYVAENDETKTLMSAPDSFVTQSPSDDKSCPSNDGSDYEYNSPVKKKKRDTISKERKIEIIELWDTHPSWKWDTLKKNGCPEVPNQRTLYGWQSQVRKGQNKREKMQDINAHVYNEFLEARKSFKILRSSHLRQFPIQKYLEINDLSLKFKATSSWLDKFKKRNRISSRKITQLVSKREVKSGHEILEAAKKFQAEIIKLSQNYDKDQIFNTDQCGFQYELTSARTLTNKNEKIVFGYSQSPKNLATHSYTVQYIIRMAGYIIGNVFVCLQEPGGKFGPRFQSDVNSYLPCNVTVTCSTSGKLSTSLNEYFIEKQLVSFAPKKFIHIVDSWAGHTNFDSYTKYFGEWNDTEILLKIIPEKCTPHAQPLDTTFHRQLKNLAREILSGLEIYLNVDGVNQKDNGNTRKGVIKLFSAFPISCTNIETHDSIRLVFSRIDHRKSRISEY</sequence>
<dbReference type="EMBL" id="LNIX01000053">
    <property type="protein sequence ID" value="OXA37735.1"/>
    <property type="molecule type" value="Genomic_DNA"/>
</dbReference>
<dbReference type="GO" id="GO:0003677">
    <property type="term" value="F:DNA binding"/>
    <property type="evidence" value="ECO:0007669"/>
    <property type="project" value="UniProtKB-KW"/>
</dbReference>
<dbReference type="PROSITE" id="PS51253">
    <property type="entry name" value="HTH_CENPB"/>
    <property type="match status" value="1"/>
</dbReference>
<dbReference type="PANTHER" id="PTHR19303:SF73">
    <property type="entry name" value="PROTEIN PDC2"/>
    <property type="match status" value="1"/>
</dbReference>
<proteinExistence type="predicted"/>
<dbReference type="OMA" id="CTNIETH"/>
<dbReference type="InterPro" id="IPR050863">
    <property type="entry name" value="CenT-Element_Derived"/>
</dbReference>
<dbReference type="PANTHER" id="PTHR19303">
    <property type="entry name" value="TRANSPOSON"/>
    <property type="match status" value="1"/>
</dbReference>
<gene>
    <name evidence="4" type="ORF">Fcan01_27552</name>
</gene>
<feature type="region of interest" description="Disordered" evidence="2">
    <location>
        <begin position="78"/>
        <end position="107"/>
    </location>
</feature>
<dbReference type="GO" id="GO:0005634">
    <property type="term" value="C:nucleus"/>
    <property type="evidence" value="ECO:0007669"/>
    <property type="project" value="TreeGrafter"/>
</dbReference>
<evidence type="ECO:0000256" key="1">
    <source>
        <dbReference type="ARBA" id="ARBA00023125"/>
    </source>
</evidence>
<organism evidence="4 5">
    <name type="scientific">Folsomia candida</name>
    <name type="common">Springtail</name>
    <dbReference type="NCBI Taxonomy" id="158441"/>
    <lineage>
        <taxon>Eukaryota</taxon>
        <taxon>Metazoa</taxon>
        <taxon>Ecdysozoa</taxon>
        <taxon>Arthropoda</taxon>
        <taxon>Hexapoda</taxon>
        <taxon>Collembola</taxon>
        <taxon>Entomobryomorpha</taxon>
        <taxon>Isotomoidea</taxon>
        <taxon>Isotomidae</taxon>
        <taxon>Proisotominae</taxon>
        <taxon>Folsomia</taxon>
    </lineage>
</organism>
<comment type="caution">
    <text evidence="4">The sequence shown here is derived from an EMBL/GenBank/DDBJ whole genome shotgun (WGS) entry which is preliminary data.</text>
</comment>
<accession>A0A226CWL2</accession>
<keyword evidence="1" id="KW-0238">DNA-binding</keyword>
<reference evidence="4 5" key="1">
    <citation type="submission" date="2015-12" db="EMBL/GenBank/DDBJ databases">
        <title>The genome of Folsomia candida.</title>
        <authorList>
            <person name="Faddeeva A."/>
            <person name="Derks M.F."/>
            <person name="Anvar Y."/>
            <person name="Smit S."/>
            <person name="Van Straalen N."/>
            <person name="Roelofs D."/>
        </authorList>
    </citation>
    <scope>NUCLEOTIDE SEQUENCE [LARGE SCALE GENOMIC DNA]</scope>
    <source>
        <strain evidence="4 5">VU population</strain>
        <tissue evidence="4">Whole body</tissue>
    </source>
</reference>
<evidence type="ECO:0000313" key="4">
    <source>
        <dbReference type="EMBL" id="OXA37735.1"/>
    </source>
</evidence>
<evidence type="ECO:0000313" key="5">
    <source>
        <dbReference type="Proteomes" id="UP000198287"/>
    </source>
</evidence>
<evidence type="ECO:0000259" key="3">
    <source>
        <dbReference type="PROSITE" id="PS51253"/>
    </source>
</evidence>
<dbReference type="Proteomes" id="UP000198287">
    <property type="component" value="Unassembled WGS sequence"/>
</dbReference>